<dbReference type="Proteomes" id="UP000254939">
    <property type="component" value="Unassembled WGS sequence"/>
</dbReference>
<proteinExistence type="predicted"/>
<organism evidence="1 2">
    <name type="scientific">Rhizobium grahamii</name>
    <dbReference type="NCBI Taxonomy" id="1120045"/>
    <lineage>
        <taxon>Bacteria</taxon>
        <taxon>Pseudomonadati</taxon>
        <taxon>Pseudomonadota</taxon>
        <taxon>Alphaproteobacteria</taxon>
        <taxon>Hyphomicrobiales</taxon>
        <taxon>Rhizobiaceae</taxon>
        <taxon>Rhizobium/Agrobacterium group</taxon>
        <taxon>Rhizobium</taxon>
    </lineage>
</organism>
<evidence type="ECO:0000313" key="1">
    <source>
        <dbReference type="EMBL" id="RDJ05054.1"/>
    </source>
</evidence>
<sequence length="60" mass="6962">MSRDFFRAAARSGEKTDTDNLEPGILRFTLIFKQKPDVEAVRAQCERYLGPEQEECEIVR</sequence>
<protein>
    <submittedName>
        <fullName evidence="1">Uncharacterized protein</fullName>
    </submittedName>
</protein>
<dbReference type="AlphaFoldDB" id="A0A370KHR6"/>
<accession>A0A370KHR6</accession>
<evidence type="ECO:0000313" key="2">
    <source>
        <dbReference type="Proteomes" id="UP000254939"/>
    </source>
</evidence>
<reference evidence="1 2" key="1">
    <citation type="submission" date="2017-03" db="EMBL/GenBank/DDBJ databases">
        <title>Genome analysis of Rhizobial strains effectives or ineffectives for nitrogen fixation isolated from bean seeds.</title>
        <authorList>
            <person name="Peralta H."/>
            <person name="Aguilar-Vera A."/>
            <person name="Mora Y."/>
            <person name="Vargas-Lagunas C."/>
            <person name="Girard L."/>
            <person name="Mora J."/>
        </authorList>
    </citation>
    <scope>NUCLEOTIDE SEQUENCE [LARGE SCALE GENOMIC DNA]</scope>
    <source>
        <strain evidence="1 2">CCGM3</strain>
    </source>
</reference>
<comment type="caution">
    <text evidence="1">The sequence shown here is derived from an EMBL/GenBank/DDBJ whole genome shotgun (WGS) entry which is preliminary data.</text>
</comment>
<dbReference type="EMBL" id="NAAC01000033">
    <property type="protein sequence ID" value="RDJ05054.1"/>
    <property type="molecule type" value="Genomic_DNA"/>
</dbReference>
<name>A0A370KHR6_9HYPH</name>
<gene>
    <name evidence="1" type="ORF">B5K06_26140</name>
</gene>